<dbReference type="Pfam" id="PF01565">
    <property type="entry name" value="FAD_binding_4"/>
    <property type="match status" value="1"/>
</dbReference>
<proteinExistence type="predicted"/>
<evidence type="ECO:0000313" key="3">
    <source>
        <dbReference type="EMBL" id="AKU93895.1"/>
    </source>
</evidence>
<dbReference type="InterPro" id="IPR006094">
    <property type="entry name" value="Oxid_FAD_bind_N"/>
</dbReference>
<protein>
    <recommendedName>
        <fullName evidence="2">FAD-binding PCMH-type domain-containing protein</fullName>
    </recommendedName>
</protein>
<dbReference type="STRING" id="1391654.AKJ09_00559"/>
<dbReference type="AlphaFoldDB" id="A0A0K1PK38"/>
<dbReference type="Gene3D" id="3.30.465.10">
    <property type="match status" value="1"/>
</dbReference>
<dbReference type="InterPro" id="IPR016169">
    <property type="entry name" value="FAD-bd_PCMH_sub2"/>
</dbReference>
<accession>A0A0K1PK38</accession>
<evidence type="ECO:0000256" key="1">
    <source>
        <dbReference type="ARBA" id="ARBA00022827"/>
    </source>
</evidence>
<dbReference type="EMBL" id="CP012333">
    <property type="protein sequence ID" value="AKU93895.1"/>
    <property type="molecule type" value="Genomic_DNA"/>
</dbReference>
<dbReference type="Proteomes" id="UP000064967">
    <property type="component" value="Chromosome"/>
</dbReference>
<keyword evidence="1" id="KW-0274">FAD</keyword>
<dbReference type="PROSITE" id="PS51387">
    <property type="entry name" value="FAD_PCMH"/>
    <property type="match status" value="1"/>
</dbReference>
<dbReference type="KEGG" id="llu:AKJ09_00559"/>
<keyword evidence="1" id="KW-0285">Flavoprotein</keyword>
<reference evidence="3 4" key="1">
    <citation type="submission" date="2015-08" db="EMBL/GenBank/DDBJ databases">
        <authorList>
            <person name="Babu N.S."/>
            <person name="Beckwith C.J."/>
            <person name="Beseler K.G."/>
            <person name="Brison A."/>
            <person name="Carone J.V."/>
            <person name="Caskin T.P."/>
            <person name="Diamond M."/>
            <person name="Durham M.E."/>
            <person name="Foxe J.M."/>
            <person name="Go M."/>
            <person name="Henderson B.A."/>
            <person name="Jones I.B."/>
            <person name="McGettigan J.A."/>
            <person name="Micheletti S.J."/>
            <person name="Nasrallah M.E."/>
            <person name="Ortiz D."/>
            <person name="Piller C.R."/>
            <person name="Privatt S.R."/>
            <person name="Schneider S.L."/>
            <person name="Sharp S."/>
            <person name="Smith T.C."/>
            <person name="Stanton J.D."/>
            <person name="Ullery H.E."/>
            <person name="Wilson R.J."/>
            <person name="Serrano M.G."/>
            <person name="Buck G."/>
            <person name="Lee V."/>
            <person name="Wang Y."/>
            <person name="Carvalho R."/>
            <person name="Voegtly L."/>
            <person name="Shi R."/>
            <person name="Duckworth R."/>
            <person name="Johnson A."/>
            <person name="Loviza R."/>
            <person name="Walstead R."/>
            <person name="Shah Z."/>
            <person name="Kiflezghi M."/>
            <person name="Wade K."/>
            <person name="Ball S.L."/>
            <person name="Bradley K.W."/>
            <person name="Asai D.J."/>
            <person name="Bowman C.A."/>
            <person name="Russell D.A."/>
            <person name="Pope W.H."/>
            <person name="Jacobs-Sera D."/>
            <person name="Hendrix R.W."/>
            <person name="Hatfull G.F."/>
        </authorList>
    </citation>
    <scope>NUCLEOTIDE SEQUENCE [LARGE SCALE GENOMIC DNA]</scope>
    <source>
        <strain evidence="3 4">DSM 27648</strain>
    </source>
</reference>
<keyword evidence="4" id="KW-1185">Reference proteome</keyword>
<dbReference type="InterPro" id="IPR016167">
    <property type="entry name" value="FAD-bd_PCMH_sub1"/>
</dbReference>
<sequence>MGGLDETVARVHRPRNIDELRALLEGASSASGRTFSLVGGRHSFGDHFFPDENGEAIDTTGLGADVVVLEDDEQGRRWVRASGSTTFEGLALSVSGFSPHHPPTSDLITLAGALAACTHDSFGFFCDHVRRFSVLTVDGRIHDCHRSASGIAGELFRLVPGSFGALGIVLDIELRLFPVGPDRFDEVAVARCRAFPDDLGLTQLETVAERPGQRGAGLYFYGLRGKVVLFDSRLVDAKDAARLPALPLADDSTKKNIYLQALANRVPAVVQWLSPHVLREGQRFRASVHGHAFFQRSYGRSYALLTGQGLGARALAAIGVNPRLPVVHQTFVIPRPVVRRFLDSYFDRLERHPELVSRIEQQDMVKLPVCRWPLHGTFGLDGGGFLFTASMSVPRGSALERRGRDFLGTVARCSFEELGVKTLLTKHLHGHADLFACMHRDAIEALLAIKSKVDSHGVLSSRFLKRLCREARAERRSRDAGYERESASAS</sequence>
<dbReference type="InterPro" id="IPR036318">
    <property type="entry name" value="FAD-bd_PCMH-like_sf"/>
</dbReference>
<dbReference type="GO" id="GO:0071949">
    <property type="term" value="F:FAD binding"/>
    <property type="evidence" value="ECO:0007669"/>
    <property type="project" value="InterPro"/>
</dbReference>
<organism evidence="3 4">
    <name type="scientific">Labilithrix luteola</name>
    <dbReference type="NCBI Taxonomy" id="1391654"/>
    <lineage>
        <taxon>Bacteria</taxon>
        <taxon>Pseudomonadati</taxon>
        <taxon>Myxococcota</taxon>
        <taxon>Polyangia</taxon>
        <taxon>Polyangiales</taxon>
        <taxon>Labilitrichaceae</taxon>
        <taxon>Labilithrix</taxon>
    </lineage>
</organism>
<feature type="domain" description="FAD-binding PCMH-type" evidence="2">
    <location>
        <begin position="4"/>
        <end position="179"/>
    </location>
</feature>
<dbReference type="InterPro" id="IPR016166">
    <property type="entry name" value="FAD-bd_PCMH"/>
</dbReference>
<dbReference type="Gene3D" id="3.30.43.10">
    <property type="entry name" value="Uridine Diphospho-n-acetylenolpyruvylglucosamine Reductase, domain 2"/>
    <property type="match status" value="1"/>
</dbReference>
<gene>
    <name evidence="3" type="ORF">AKJ09_00559</name>
</gene>
<name>A0A0K1PK38_9BACT</name>
<evidence type="ECO:0000259" key="2">
    <source>
        <dbReference type="PROSITE" id="PS51387"/>
    </source>
</evidence>
<evidence type="ECO:0000313" key="4">
    <source>
        <dbReference type="Proteomes" id="UP000064967"/>
    </source>
</evidence>
<dbReference type="RefSeq" id="WP_169927191.1">
    <property type="nucleotide sequence ID" value="NZ_CP012333.1"/>
</dbReference>
<dbReference type="SUPFAM" id="SSF56176">
    <property type="entry name" value="FAD-binding/transporter-associated domain-like"/>
    <property type="match status" value="1"/>
</dbReference>